<dbReference type="PANTHER" id="PTHR28060:SF1">
    <property type="entry name" value="ATP SYNTHASE SUBUNIT J, MITOCHONDRIAL"/>
    <property type="match status" value="1"/>
</dbReference>
<proteinExistence type="predicted"/>
<keyword evidence="1" id="KW-1133">Transmembrane helix</keyword>
<dbReference type="GO" id="GO:0045259">
    <property type="term" value="C:proton-transporting ATP synthase complex"/>
    <property type="evidence" value="ECO:0007669"/>
    <property type="project" value="EnsemblFungi"/>
</dbReference>
<dbReference type="STRING" id="869754.A0A1A0HB00"/>
<evidence type="ECO:0000313" key="3">
    <source>
        <dbReference type="Proteomes" id="UP000092555"/>
    </source>
</evidence>
<dbReference type="PANTHER" id="PTHR28060">
    <property type="entry name" value="ATP SYNTHASE SUBUNIT J, MITOCHONDRIAL"/>
    <property type="match status" value="1"/>
</dbReference>
<dbReference type="EMBL" id="LXTC01000003">
    <property type="protein sequence ID" value="OBA21063.1"/>
    <property type="molecule type" value="Genomic_DNA"/>
</dbReference>
<feature type="transmembrane region" description="Helical" evidence="1">
    <location>
        <begin position="12"/>
        <end position="30"/>
    </location>
</feature>
<dbReference type="OrthoDB" id="5520611at2759"/>
<dbReference type="GO" id="GO:0005743">
    <property type="term" value="C:mitochondrial inner membrane"/>
    <property type="evidence" value="ECO:0007669"/>
    <property type="project" value="EnsemblFungi"/>
</dbReference>
<dbReference type="GO" id="GO:0046933">
    <property type="term" value="F:proton-transporting ATP synthase activity, rotational mechanism"/>
    <property type="evidence" value="ECO:0007669"/>
    <property type="project" value="EnsemblFungi"/>
</dbReference>
<dbReference type="GO" id="GO:0033615">
    <property type="term" value="P:mitochondrial proton-transporting ATP synthase complex assembly"/>
    <property type="evidence" value="ECO:0007669"/>
    <property type="project" value="EnsemblFungi"/>
</dbReference>
<dbReference type="InterPro" id="IPR006995">
    <property type="entry name" value="ATP_synth_F0_jsu"/>
</dbReference>
<dbReference type="RefSeq" id="XP_018711573.1">
    <property type="nucleotide sequence ID" value="XM_018858375.1"/>
</dbReference>
<dbReference type="GeneID" id="30031351"/>
<organism evidence="2 3">
    <name type="scientific">Metschnikowia bicuspidata var. bicuspidata NRRL YB-4993</name>
    <dbReference type="NCBI Taxonomy" id="869754"/>
    <lineage>
        <taxon>Eukaryota</taxon>
        <taxon>Fungi</taxon>
        <taxon>Dikarya</taxon>
        <taxon>Ascomycota</taxon>
        <taxon>Saccharomycotina</taxon>
        <taxon>Pichiomycetes</taxon>
        <taxon>Metschnikowiaceae</taxon>
        <taxon>Metschnikowia</taxon>
    </lineage>
</organism>
<dbReference type="AlphaFoldDB" id="A0A1A0HB00"/>
<keyword evidence="3" id="KW-1185">Reference proteome</keyword>
<name>A0A1A0HB00_9ASCO</name>
<reference evidence="2 3" key="1">
    <citation type="submission" date="2016-05" db="EMBL/GenBank/DDBJ databases">
        <title>Comparative genomics of biotechnologically important yeasts.</title>
        <authorList>
            <consortium name="DOE Joint Genome Institute"/>
            <person name="Riley R."/>
            <person name="Haridas S."/>
            <person name="Wolfe K.H."/>
            <person name="Lopes M.R."/>
            <person name="Hittinger C.T."/>
            <person name="Goker M."/>
            <person name="Salamov A."/>
            <person name="Wisecaver J."/>
            <person name="Long T.M."/>
            <person name="Aerts A.L."/>
            <person name="Barry K."/>
            <person name="Choi C."/>
            <person name="Clum A."/>
            <person name="Coughlan A.Y."/>
            <person name="Deshpande S."/>
            <person name="Douglass A.P."/>
            <person name="Hanson S.J."/>
            <person name="Klenk H.-P."/>
            <person name="LaButti K."/>
            <person name="Lapidus A."/>
            <person name="Lindquist E."/>
            <person name="Lipzen A."/>
            <person name="Meier-kolthoff J.P."/>
            <person name="Ohm R.A."/>
            <person name="Otillar R.P."/>
            <person name="Pangilinan J."/>
            <person name="Peng Y."/>
            <person name="Rokas A."/>
            <person name="Rosa C.A."/>
            <person name="Scheuner C."/>
            <person name="Sibirny A.A."/>
            <person name="Slot J.C."/>
            <person name="Stielow J.B."/>
            <person name="Sun H."/>
            <person name="Kurtzman C.P."/>
            <person name="Blackwell M."/>
            <person name="Grigoriev I.V."/>
            <person name="Jeffries T.W."/>
        </authorList>
    </citation>
    <scope>NUCLEOTIDE SEQUENCE [LARGE SCALE GENOMIC DNA]</scope>
    <source>
        <strain evidence="2 3">NRRL YB-4993</strain>
    </source>
</reference>
<protein>
    <submittedName>
        <fullName evidence="2">Subunit I/j of mitochondrial ATP synthase</fullName>
    </submittedName>
</protein>
<evidence type="ECO:0000256" key="1">
    <source>
        <dbReference type="SAM" id="Phobius"/>
    </source>
</evidence>
<dbReference type="Pfam" id="PF04911">
    <property type="entry name" value="ATP-synt_J"/>
    <property type="match status" value="1"/>
</dbReference>
<dbReference type="Proteomes" id="UP000092555">
    <property type="component" value="Unassembled WGS sequence"/>
</dbReference>
<keyword evidence="1" id="KW-0812">Transmembrane</keyword>
<sequence length="61" mass="6884">MRSYPTPILKNYWPFAVGAAISFGLIVKAAEALMNSDEFINDPRHPRFAKGGKFIDLEKKD</sequence>
<gene>
    <name evidence="2" type="ORF">METBIDRAFT_69189</name>
</gene>
<accession>A0A1A0HB00</accession>
<evidence type="ECO:0000313" key="2">
    <source>
        <dbReference type="EMBL" id="OBA21063.1"/>
    </source>
</evidence>
<keyword evidence="1" id="KW-0472">Membrane</keyword>
<comment type="caution">
    <text evidence="2">The sequence shown here is derived from an EMBL/GenBank/DDBJ whole genome shotgun (WGS) entry which is preliminary data.</text>
</comment>